<dbReference type="Pfam" id="PF01381">
    <property type="entry name" value="HTH_3"/>
    <property type="match status" value="1"/>
</dbReference>
<accession>A0A3S4YHW4</accession>
<feature type="domain" description="HTH cro/C1-type" evidence="1">
    <location>
        <begin position="1"/>
        <end position="46"/>
    </location>
</feature>
<dbReference type="EMBL" id="LR134529">
    <property type="protein sequence ID" value="VEJ45966.1"/>
    <property type="molecule type" value="Genomic_DNA"/>
</dbReference>
<dbReference type="Proteomes" id="UP000274201">
    <property type="component" value="Chromosome"/>
</dbReference>
<dbReference type="Gene3D" id="1.10.260.40">
    <property type="entry name" value="lambda repressor-like DNA-binding domains"/>
    <property type="match status" value="1"/>
</dbReference>
<dbReference type="AlphaFoldDB" id="A0A3S4YHW4"/>
<reference evidence="2 3" key="1">
    <citation type="submission" date="2018-12" db="EMBL/GenBank/DDBJ databases">
        <authorList>
            <consortium name="Pathogen Informatics"/>
        </authorList>
    </citation>
    <scope>NUCLEOTIDE SEQUENCE [LARGE SCALE GENOMIC DNA]</scope>
    <source>
        <strain evidence="2 3">NCTC12905</strain>
    </source>
</reference>
<dbReference type="STRING" id="1094497.BVwin_12900"/>
<dbReference type="SUPFAM" id="SSF47413">
    <property type="entry name" value="lambda repressor-like DNA-binding domains"/>
    <property type="match status" value="1"/>
</dbReference>
<evidence type="ECO:0000313" key="3">
    <source>
        <dbReference type="Proteomes" id="UP000274201"/>
    </source>
</evidence>
<dbReference type="InterPro" id="IPR001387">
    <property type="entry name" value="Cro/C1-type_HTH"/>
</dbReference>
<organism evidence="2 3">
    <name type="scientific">Bartonella vinsonii</name>
    <name type="common">Rochalimaea vinsonii</name>
    <dbReference type="NCBI Taxonomy" id="33047"/>
    <lineage>
        <taxon>Bacteria</taxon>
        <taxon>Pseudomonadati</taxon>
        <taxon>Pseudomonadota</taxon>
        <taxon>Alphaproteobacteria</taxon>
        <taxon>Hyphomicrobiales</taxon>
        <taxon>Bartonellaceae</taxon>
        <taxon>Bartonella</taxon>
    </lineage>
</organism>
<dbReference type="PROSITE" id="PS50943">
    <property type="entry name" value="HTH_CROC1"/>
    <property type="match status" value="1"/>
</dbReference>
<dbReference type="InterPro" id="IPR010982">
    <property type="entry name" value="Lambda_DNA-bd_dom_sf"/>
</dbReference>
<dbReference type="RefSeq" id="WP_234924856.1">
    <property type="nucleotide sequence ID" value="NZ_LR134529.1"/>
</dbReference>
<evidence type="ECO:0000313" key="2">
    <source>
        <dbReference type="EMBL" id="VEJ45966.1"/>
    </source>
</evidence>
<dbReference type="GO" id="GO:0003677">
    <property type="term" value="F:DNA binding"/>
    <property type="evidence" value="ECO:0007669"/>
    <property type="project" value="InterPro"/>
</dbReference>
<dbReference type="CDD" id="cd00093">
    <property type="entry name" value="HTH_XRE"/>
    <property type="match status" value="1"/>
</dbReference>
<sequence length="98" mass="11514">MSQKQLGHQLGIIFQQIQKYEKGQNRIGAGRLQEVADILDVPIFFFYTDISIKENAPYHCDEALSNKKEYLLLKNFRELKPQKQKAILWLISQDTKNF</sequence>
<proteinExistence type="predicted"/>
<evidence type="ECO:0000259" key="1">
    <source>
        <dbReference type="PROSITE" id="PS50943"/>
    </source>
</evidence>
<name>A0A3S4YHW4_BARVI</name>
<gene>
    <name evidence="2" type="ORF">NCTC12905_01652</name>
</gene>
<protein>
    <submittedName>
        <fullName evidence="2">Helix-turn-helix</fullName>
    </submittedName>
</protein>